<evidence type="ECO:0000313" key="3">
    <source>
        <dbReference type="Proteomes" id="UP000316855"/>
    </source>
</evidence>
<evidence type="ECO:0000256" key="1">
    <source>
        <dbReference type="SAM" id="Phobius"/>
    </source>
</evidence>
<sequence>MDQPAVSQPEPTSARSGFIQWFCIGLVLVTALSILAVHLPERLKLLLVFSVVYGLITGAVLTTLAFKLGVSVKRSLLVAILCLTVFGQSLVLYLSHQRYKEAILQQFKMDKTSLMLEYTLTKVEPSSDPESRKQYDLLLAQIQEAKQERQDKEQQLPLISSYMQHRISPIARLETPWPQLFWLLELVLCCLAAVWASLQVSRPDSPA</sequence>
<feature type="transmembrane region" description="Helical" evidence="1">
    <location>
        <begin position="76"/>
        <end position="94"/>
    </location>
</feature>
<proteinExistence type="predicted"/>
<evidence type="ECO:0000313" key="2">
    <source>
        <dbReference type="EMBL" id="QDT92439.1"/>
    </source>
</evidence>
<dbReference type="Proteomes" id="UP000316855">
    <property type="component" value="Chromosome"/>
</dbReference>
<reference evidence="2 3" key="1">
    <citation type="submission" date="2019-02" db="EMBL/GenBank/DDBJ databases">
        <title>Deep-cultivation of Planctomycetes and their phenomic and genomic characterization uncovers novel biology.</title>
        <authorList>
            <person name="Wiegand S."/>
            <person name="Jogler M."/>
            <person name="Boedeker C."/>
            <person name="Pinto D."/>
            <person name="Vollmers J."/>
            <person name="Rivas-Marin E."/>
            <person name="Kohn T."/>
            <person name="Peeters S.H."/>
            <person name="Heuer A."/>
            <person name="Rast P."/>
            <person name="Oberbeckmann S."/>
            <person name="Bunk B."/>
            <person name="Jeske O."/>
            <person name="Meyerdierks A."/>
            <person name="Storesund J.E."/>
            <person name="Kallscheuer N."/>
            <person name="Luecker S."/>
            <person name="Lage O.M."/>
            <person name="Pohl T."/>
            <person name="Merkel B.J."/>
            <person name="Hornburger P."/>
            <person name="Mueller R.-W."/>
            <person name="Bruemmer F."/>
            <person name="Labrenz M."/>
            <person name="Spormann A.M."/>
            <person name="Op den Camp H."/>
            <person name="Overmann J."/>
            <person name="Amann R."/>
            <person name="Jetten M.S.M."/>
            <person name="Mascher T."/>
            <person name="Medema M.H."/>
            <person name="Devos D.P."/>
            <person name="Kaster A.-K."/>
            <person name="Ovreas L."/>
            <person name="Rohde M."/>
            <person name="Galperin M.Y."/>
            <person name="Jogler C."/>
        </authorList>
    </citation>
    <scope>NUCLEOTIDE SEQUENCE [LARGE SCALE GENOMIC DNA]</scope>
    <source>
        <strain evidence="2 3">Pan161</strain>
    </source>
</reference>
<keyword evidence="3" id="KW-1185">Reference proteome</keyword>
<gene>
    <name evidence="2" type="ORF">Pan161_41060</name>
</gene>
<accession>A0A517VHE9</accession>
<feature type="transmembrane region" description="Helical" evidence="1">
    <location>
        <begin position="46"/>
        <end position="70"/>
    </location>
</feature>
<dbReference type="EMBL" id="CP036343">
    <property type="protein sequence ID" value="QDT92439.1"/>
    <property type="molecule type" value="Genomic_DNA"/>
</dbReference>
<protein>
    <submittedName>
        <fullName evidence="2">Uncharacterized protein</fullName>
    </submittedName>
</protein>
<organism evidence="2 3">
    <name type="scientific">Gimesia algae</name>
    <dbReference type="NCBI Taxonomy" id="2527971"/>
    <lineage>
        <taxon>Bacteria</taxon>
        <taxon>Pseudomonadati</taxon>
        <taxon>Planctomycetota</taxon>
        <taxon>Planctomycetia</taxon>
        <taxon>Planctomycetales</taxon>
        <taxon>Planctomycetaceae</taxon>
        <taxon>Gimesia</taxon>
    </lineage>
</organism>
<feature type="transmembrane region" description="Helical" evidence="1">
    <location>
        <begin position="180"/>
        <end position="198"/>
    </location>
</feature>
<keyword evidence="1" id="KW-0812">Transmembrane</keyword>
<dbReference type="KEGG" id="gax:Pan161_41060"/>
<keyword evidence="1" id="KW-0472">Membrane</keyword>
<feature type="transmembrane region" description="Helical" evidence="1">
    <location>
        <begin position="18"/>
        <end position="39"/>
    </location>
</feature>
<dbReference type="AlphaFoldDB" id="A0A517VHE9"/>
<keyword evidence="1" id="KW-1133">Transmembrane helix</keyword>
<name>A0A517VHE9_9PLAN</name>